<evidence type="ECO:0000313" key="6">
    <source>
        <dbReference type="Proteomes" id="UP001642483"/>
    </source>
</evidence>
<dbReference type="SUPFAM" id="SSF57903">
    <property type="entry name" value="FYVE/PHD zinc finger"/>
    <property type="match status" value="1"/>
</dbReference>
<dbReference type="SMART" id="SM00249">
    <property type="entry name" value="PHD"/>
    <property type="match status" value="1"/>
</dbReference>
<organism evidence="5 6">
    <name type="scientific">Clavelina lepadiformis</name>
    <name type="common">Light-bulb sea squirt</name>
    <name type="synonym">Ascidia lepadiformis</name>
    <dbReference type="NCBI Taxonomy" id="159417"/>
    <lineage>
        <taxon>Eukaryota</taxon>
        <taxon>Metazoa</taxon>
        <taxon>Chordata</taxon>
        <taxon>Tunicata</taxon>
        <taxon>Ascidiacea</taxon>
        <taxon>Aplousobranchia</taxon>
        <taxon>Clavelinidae</taxon>
        <taxon>Clavelina</taxon>
    </lineage>
</organism>
<keyword evidence="3" id="KW-0862">Zinc</keyword>
<keyword evidence="1" id="KW-0479">Metal-binding</keyword>
<sequence>MERPVASLQQSGDFTISDQAAAERLGGILLSDGPTTSAHIAVQSEVQLTDGPSTRVHVMDISPLPDAKLTTRKRKAMKSQVLTNSPFKKILLSKSKVPSSNKPIHKRNKKQLQFSGSYECLICSELYIHPPKEDWIQCSLCKKWCHENCSAYPGHGNFVCDFCAKK</sequence>
<dbReference type="EMBL" id="CAWYQH010000035">
    <property type="protein sequence ID" value="CAK8676593.1"/>
    <property type="molecule type" value="Genomic_DNA"/>
</dbReference>
<dbReference type="CDD" id="cd15517">
    <property type="entry name" value="PHD_TCF19_like"/>
    <property type="match status" value="1"/>
</dbReference>
<feature type="domain" description="Zinc finger PHD-type" evidence="4">
    <location>
        <begin position="119"/>
        <end position="164"/>
    </location>
</feature>
<gene>
    <name evidence="5" type="ORF">CVLEPA_LOCUS6047</name>
</gene>
<name>A0ABP0FES7_CLALP</name>
<dbReference type="Proteomes" id="UP001642483">
    <property type="component" value="Unassembled WGS sequence"/>
</dbReference>
<keyword evidence="2" id="KW-0863">Zinc-finger</keyword>
<dbReference type="InterPro" id="IPR011011">
    <property type="entry name" value="Znf_FYVE_PHD"/>
</dbReference>
<proteinExistence type="predicted"/>
<protein>
    <recommendedName>
        <fullName evidence="4">Zinc finger PHD-type domain-containing protein</fullName>
    </recommendedName>
</protein>
<evidence type="ECO:0000256" key="2">
    <source>
        <dbReference type="ARBA" id="ARBA00022771"/>
    </source>
</evidence>
<dbReference type="InterPro" id="IPR001965">
    <property type="entry name" value="Znf_PHD"/>
</dbReference>
<accession>A0ABP0FES7</accession>
<evidence type="ECO:0000256" key="3">
    <source>
        <dbReference type="ARBA" id="ARBA00022833"/>
    </source>
</evidence>
<evidence type="ECO:0000256" key="1">
    <source>
        <dbReference type="ARBA" id="ARBA00022723"/>
    </source>
</evidence>
<evidence type="ECO:0000259" key="4">
    <source>
        <dbReference type="SMART" id="SM00249"/>
    </source>
</evidence>
<reference evidence="5 6" key="1">
    <citation type="submission" date="2024-02" db="EMBL/GenBank/DDBJ databases">
        <authorList>
            <person name="Daric V."/>
            <person name="Darras S."/>
        </authorList>
    </citation>
    <scope>NUCLEOTIDE SEQUENCE [LARGE SCALE GENOMIC DNA]</scope>
</reference>
<comment type="caution">
    <text evidence="5">The sequence shown here is derived from an EMBL/GenBank/DDBJ whole genome shotgun (WGS) entry which is preliminary data.</text>
</comment>
<keyword evidence="6" id="KW-1185">Reference proteome</keyword>
<dbReference type="InterPro" id="IPR013083">
    <property type="entry name" value="Znf_RING/FYVE/PHD"/>
</dbReference>
<dbReference type="Gene3D" id="3.30.40.10">
    <property type="entry name" value="Zinc/RING finger domain, C3HC4 (zinc finger)"/>
    <property type="match status" value="1"/>
</dbReference>
<evidence type="ECO:0000313" key="5">
    <source>
        <dbReference type="EMBL" id="CAK8676593.1"/>
    </source>
</evidence>